<feature type="transmembrane region" description="Helical" evidence="5">
    <location>
        <begin position="168"/>
        <end position="189"/>
    </location>
</feature>
<dbReference type="AlphaFoldDB" id="A0A8H3TZI1"/>
<evidence type="ECO:0000256" key="5">
    <source>
        <dbReference type="SAM" id="Phobius"/>
    </source>
</evidence>
<evidence type="ECO:0008006" key="8">
    <source>
        <dbReference type="Google" id="ProtNLM"/>
    </source>
</evidence>
<reference evidence="6" key="1">
    <citation type="submission" date="2020-07" db="EMBL/GenBank/DDBJ databases">
        <title>Draft Genome Sequence of a Deep-Sea Yeast, Naganishia (Cryptococcus) liquefaciens strain N6.</title>
        <authorList>
            <person name="Han Y.W."/>
            <person name="Kajitani R."/>
            <person name="Morimoto H."/>
            <person name="Parhat M."/>
            <person name="Tsubouchi H."/>
            <person name="Bakenova O."/>
            <person name="Ogata M."/>
            <person name="Argunhan B."/>
            <person name="Aoki R."/>
            <person name="Kajiwara S."/>
            <person name="Itoh T."/>
            <person name="Iwasaki H."/>
        </authorList>
    </citation>
    <scope>NUCLEOTIDE SEQUENCE</scope>
    <source>
        <strain evidence="6">N6</strain>
    </source>
</reference>
<comment type="subcellular location">
    <subcellularLocation>
        <location evidence="1">Membrane</location>
        <topology evidence="1">Multi-pass membrane protein</topology>
    </subcellularLocation>
</comment>
<evidence type="ECO:0000256" key="2">
    <source>
        <dbReference type="ARBA" id="ARBA00022692"/>
    </source>
</evidence>
<dbReference type="PANTHER" id="PTHR23502:SF164">
    <property type="entry name" value="MAJOR FACILITATOR SUPERFAMILY (MFS) PROFILE DOMAIN-CONTAINING PROTEIN"/>
    <property type="match status" value="1"/>
</dbReference>
<dbReference type="InterPro" id="IPR036259">
    <property type="entry name" value="MFS_trans_sf"/>
</dbReference>
<evidence type="ECO:0000256" key="3">
    <source>
        <dbReference type="ARBA" id="ARBA00022989"/>
    </source>
</evidence>
<dbReference type="PANTHER" id="PTHR23502">
    <property type="entry name" value="MAJOR FACILITATOR SUPERFAMILY"/>
    <property type="match status" value="1"/>
</dbReference>
<dbReference type="GO" id="GO:0022857">
    <property type="term" value="F:transmembrane transporter activity"/>
    <property type="evidence" value="ECO:0007669"/>
    <property type="project" value="InterPro"/>
</dbReference>
<feature type="transmembrane region" description="Helical" evidence="5">
    <location>
        <begin position="72"/>
        <end position="96"/>
    </location>
</feature>
<feature type="transmembrane region" description="Helical" evidence="5">
    <location>
        <begin position="353"/>
        <end position="373"/>
    </location>
</feature>
<sequence>MDSSHHIDDDFKGDKGHHEHIEAVPVLDAKVDVQDTIKGTVGLTAENGEVVLLPTPSADPSDPLNMCWWRKWLLVVILSTFSCVGLTCVSAAGSLISFFLQDYIKANKGYQDITNLITVPTLSMGIGNLVFMPIALAIGRRPVFIFSCALLFISCIVASQNTSYEYHLGIRIVIGFAAGQSEALVPLMLKEVFFLHERANILAFQSSFQTIVGCVLTIFASNIAAGVGWRNWYSVSQVTFIFYPQRNLTTVLQVYAGLSGAILIAAFFFVPETAYERPLSAYTGITETNPARGVDSTALESQIQSGITESTRPALDEDKFGPRSLRKDIRMFVKKLDWKEAYLLLKHCLEMCFFPNMVLIILMNSWYLGVNIGMGTTYATLLEGKVYHWAPKWVGVAQAGQIVVAFVALPSLGLFSDKLITYMAKRNNGVHEPETRLIPLAFPVALGTVSTVLFGAAYAHPERFHWFIIIFTYCGSYFAFIAASVAGQTYLLDCYPTRGGAVLTLICAARGIISFGLTYSLVPTTTKLGYMKAYGMYAGVMALFALFAIVLYYKGKAVRNWTMRWIKDDGDKGKPHYG</sequence>
<dbReference type="Pfam" id="PF07690">
    <property type="entry name" value="MFS_1"/>
    <property type="match status" value="1"/>
</dbReference>
<dbReference type="EMBL" id="BLZA01000053">
    <property type="protein sequence ID" value="GHJ89969.1"/>
    <property type="molecule type" value="Genomic_DNA"/>
</dbReference>
<dbReference type="Proteomes" id="UP000620104">
    <property type="component" value="Unassembled WGS sequence"/>
</dbReference>
<proteinExistence type="predicted"/>
<keyword evidence="2 5" id="KW-0812">Transmembrane</keyword>
<dbReference type="OrthoDB" id="5215911at2759"/>
<feature type="transmembrane region" description="Helical" evidence="5">
    <location>
        <begin position="210"/>
        <end position="232"/>
    </location>
</feature>
<keyword evidence="7" id="KW-1185">Reference proteome</keyword>
<dbReference type="GO" id="GO:0005886">
    <property type="term" value="C:plasma membrane"/>
    <property type="evidence" value="ECO:0007669"/>
    <property type="project" value="TreeGrafter"/>
</dbReference>
<feature type="transmembrane region" description="Helical" evidence="5">
    <location>
        <begin position="393"/>
        <end position="416"/>
    </location>
</feature>
<name>A0A8H3TZI1_9TREE</name>
<dbReference type="SUPFAM" id="SSF103473">
    <property type="entry name" value="MFS general substrate transporter"/>
    <property type="match status" value="1"/>
</dbReference>
<feature type="transmembrane region" description="Helical" evidence="5">
    <location>
        <begin position="464"/>
        <end position="487"/>
    </location>
</feature>
<keyword evidence="4 5" id="KW-0472">Membrane</keyword>
<keyword evidence="3 5" id="KW-1133">Transmembrane helix</keyword>
<evidence type="ECO:0000313" key="6">
    <source>
        <dbReference type="EMBL" id="GHJ89969.1"/>
    </source>
</evidence>
<dbReference type="Gene3D" id="1.20.1250.20">
    <property type="entry name" value="MFS general substrate transporter like domains"/>
    <property type="match status" value="1"/>
</dbReference>
<evidence type="ECO:0000313" key="7">
    <source>
        <dbReference type="Proteomes" id="UP000620104"/>
    </source>
</evidence>
<evidence type="ECO:0000256" key="1">
    <source>
        <dbReference type="ARBA" id="ARBA00004141"/>
    </source>
</evidence>
<feature type="transmembrane region" description="Helical" evidence="5">
    <location>
        <begin position="252"/>
        <end position="270"/>
    </location>
</feature>
<organism evidence="6 7">
    <name type="scientific">Naganishia liquefaciens</name>
    <dbReference type="NCBI Taxonomy" id="104408"/>
    <lineage>
        <taxon>Eukaryota</taxon>
        <taxon>Fungi</taxon>
        <taxon>Dikarya</taxon>
        <taxon>Basidiomycota</taxon>
        <taxon>Agaricomycotina</taxon>
        <taxon>Tremellomycetes</taxon>
        <taxon>Filobasidiales</taxon>
        <taxon>Filobasidiaceae</taxon>
        <taxon>Naganishia</taxon>
    </lineage>
</organism>
<accession>A0A8H3TZI1</accession>
<feature type="transmembrane region" description="Helical" evidence="5">
    <location>
        <begin position="116"/>
        <end position="136"/>
    </location>
</feature>
<feature type="transmembrane region" description="Helical" evidence="5">
    <location>
        <begin position="499"/>
        <end position="522"/>
    </location>
</feature>
<protein>
    <recommendedName>
        <fullName evidence="8">MFS transporter</fullName>
    </recommendedName>
</protein>
<comment type="caution">
    <text evidence="6">The sequence shown here is derived from an EMBL/GenBank/DDBJ whole genome shotgun (WGS) entry which is preliminary data.</text>
</comment>
<feature type="transmembrane region" description="Helical" evidence="5">
    <location>
        <begin position="143"/>
        <end position="162"/>
    </location>
</feature>
<dbReference type="InterPro" id="IPR011701">
    <property type="entry name" value="MFS"/>
</dbReference>
<gene>
    <name evidence="6" type="ORF">NliqN6_6371</name>
</gene>
<feature type="transmembrane region" description="Helical" evidence="5">
    <location>
        <begin position="534"/>
        <end position="553"/>
    </location>
</feature>
<feature type="transmembrane region" description="Helical" evidence="5">
    <location>
        <begin position="437"/>
        <end position="458"/>
    </location>
</feature>
<evidence type="ECO:0000256" key="4">
    <source>
        <dbReference type="ARBA" id="ARBA00023136"/>
    </source>
</evidence>